<evidence type="ECO:0000313" key="3">
    <source>
        <dbReference type="Proteomes" id="UP000737018"/>
    </source>
</evidence>
<evidence type="ECO:0000313" key="2">
    <source>
        <dbReference type="EMBL" id="KAF3954419.1"/>
    </source>
</evidence>
<protein>
    <submittedName>
        <fullName evidence="2">Uncharacterized protein</fullName>
    </submittedName>
</protein>
<dbReference type="AlphaFoldDB" id="A0A8J4VLY3"/>
<proteinExistence type="predicted"/>
<sequence length="199" mass="20918">MATGQDGAMSDYGYPIFTLFPASEQENPMRGGSRQLWGEMGFVSLRTAQASEKLLKEKLHVWLLQKAAEDGKGPSVLDENGQGVLHFAAALGYDWALEPTIIAEERTVVSLVYLGAAPGALTDPSPKYPSGRTAADLASAEGHKGIAGYLAESHLSTHLSSLKLDTGEGDAAEISGAKAVQKVSERSATPVSDGDLPYG</sequence>
<dbReference type="GO" id="GO:0006357">
    <property type="term" value="P:regulation of transcription by RNA polymerase II"/>
    <property type="evidence" value="ECO:0007669"/>
    <property type="project" value="TreeGrafter"/>
</dbReference>
<dbReference type="Gene3D" id="1.25.40.20">
    <property type="entry name" value="Ankyrin repeat-containing domain"/>
    <property type="match status" value="1"/>
</dbReference>
<dbReference type="Proteomes" id="UP000737018">
    <property type="component" value="Unassembled WGS sequence"/>
</dbReference>
<dbReference type="GO" id="GO:0003690">
    <property type="term" value="F:double-stranded DNA binding"/>
    <property type="evidence" value="ECO:0007669"/>
    <property type="project" value="TreeGrafter"/>
</dbReference>
<dbReference type="GO" id="GO:0003712">
    <property type="term" value="F:transcription coregulator activity"/>
    <property type="evidence" value="ECO:0007669"/>
    <property type="project" value="TreeGrafter"/>
</dbReference>
<accession>A0A8J4VLY3</accession>
<evidence type="ECO:0000256" key="1">
    <source>
        <dbReference type="SAM" id="MobiDB-lite"/>
    </source>
</evidence>
<comment type="caution">
    <text evidence="2">The sequence shown here is derived from an EMBL/GenBank/DDBJ whole genome shotgun (WGS) entry which is preliminary data.</text>
</comment>
<dbReference type="PANTHER" id="PTHR23335:SF30">
    <property type="entry name" value="CALMODULIN-BINDING TRANSCRIPTION ACTIVATOR 3"/>
    <property type="match status" value="1"/>
</dbReference>
<dbReference type="EMBL" id="JRKL02003710">
    <property type="protein sequence ID" value="KAF3954419.1"/>
    <property type="molecule type" value="Genomic_DNA"/>
</dbReference>
<gene>
    <name evidence="2" type="ORF">CMV_020238</name>
</gene>
<name>A0A8J4VLY3_9ROSI</name>
<feature type="region of interest" description="Disordered" evidence="1">
    <location>
        <begin position="177"/>
        <end position="199"/>
    </location>
</feature>
<reference evidence="2" key="1">
    <citation type="submission" date="2020-03" db="EMBL/GenBank/DDBJ databases">
        <title>Castanea mollissima Vanexum genome sequencing.</title>
        <authorList>
            <person name="Staton M."/>
        </authorList>
    </citation>
    <scope>NUCLEOTIDE SEQUENCE</scope>
    <source>
        <tissue evidence="2">Leaf</tissue>
    </source>
</reference>
<dbReference type="GO" id="GO:0005634">
    <property type="term" value="C:nucleus"/>
    <property type="evidence" value="ECO:0007669"/>
    <property type="project" value="TreeGrafter"/>
</dbReference>
<dbReference type="OrthoDB" id="1854229at2759"/>
<keyword evidence="3" id="KW-1185">Reference proteome</keyword>
<organism evidence="2 3">
    <name type="scientific">Castanea mollissima</name>
    <name type="common">Chinese chestnut</name>
    <dbReference type="NCBI Taxonomy" id="60419"/>
    <lineage>
        <taxon>Eukaryota</taxon>
        <taxon>Viridiplantae</taxon>
        <taxon>Streptophyta</taxon>
        <taxon>Embryophyta</taxon>
        <taxon>Tracheophyta</taxon>
        <taxon>Spermatophyta</taxon>
        <taxon>Magnoliopsida</taxon>
        <taxon>eudicotyledons</taxon>
        <taxon>Gunneridae</taxon>
        <taxon>Pentapetalae</taxon>
        <taxon>rosids</taxon>
        <taxon>fabids</taxon>
        <taxon>Fagales</taxon>
        <taxon>Fagaceae</taxon>
        <taxon>Castanea</taxon>
    </lineage>
</organism>
<dbReference type="InterPro" id="IPR036770">
    <property type="entry name" value="Ankyrin_rpt-contain_sf"/>
</dbReference>
<dbReference type="PANTHER" id="PTHR23335">
    <property type="entry name" value="CALMODULIN-BINDING TRANSCRIPTION ACTIVATOR CAMTA"/>
    <property type="match status" value="1"/>
</dbReference>